<keyword evidence="2" id="KW-0812">Transmembrane</keyword>
<gene>
    <name evidence="4" type="primary">CPR5</name>
    <name evidence="4" type="ORF">HannXRQ_Chr14g0446211</name>
    <name evidence="3" type="ORF">HanXRQr2_Chr14g0648491</name>
</gene>
<feature type="compositionally biased region" description="Low complexity" evidence="1">
    <location>
        <begin position="68"/>
        <end position="82"/>
    </location>
</feature>
<dbReference type="GO" id="GO:0010150">
    <property type="term" value="P:leaf senescence"/>
    <property type="evidence" value="ECO:0007669"/>
    <property type="project" value="InterPro"/>
</dbReference>
<dbReference type="OMA" id="YWEVLCS"/>
<evidence type="ECO:0000256" key="2">
    <source>
        <dbReference type="SAM" id="Phobius"/>
    </source>
</evidence>
<proteinExistence type="predicted"/>
<name>A0A251SI32_HELAN</name>
<keyword evidence="2" id="KW-1133">Transmembrane helix</keyword>
<sequence>MESPPPLPPPVDADVISTFNPTTADSNSTVEKHTKQNTTCTVTKKKNKNKRNGVNKSHIDVTADPPQGSVNSGSSCSSTSNVLHSRTKGVRVSNNRRNPRVFSGGLRRRNGGEADALALPLGMSIAAFVVQVLEKKDATGEKMSADHLSEICTLAVKESLSNVFGDKFDSFVSNFERSFQSTLMTLRVINESSGNRERSYLHGESSSDDFHFNMKENTSTSNLQEQATVGSDEENNVHRYPIYNELAVVDDSISGQNSQQLACVPPNRLHSGVSYSQSSALTTFERSVSEQARSNDLKALEISLSLKKMRLKEAQLAVDCDSNVLERFKLSMGISKANFRAEKFKTELQDSRHAQLLKRCVDCLVAGLLIMVACLAYGTYVHSYQRLVEANESCMLIKESSSWWTPKSVSSFSSGFQILRCQVQVVTRMLFGILMIIAITFLLVQRSGTMNQTMPVTFILLLLGVVCGFAGKFCIDTLGGSGAHWLLFWEILCLVHLFASLCTSMLFLILHGPVTVVDQSTTRMLFPYWLRRVVFYIALFLLPLLCGLAPFAGVGEWLKHFVSLVVGRVSE</sequence>
<feature type="compositionally biased region" description="Basic residues" evidence="1">
    <location>
        <begin position="43"/>
        <end position="53"/>
    </location>
</feature>
<dbReference type="Proteomes" id="UP000215914">
    <property type="component" value="Chromosome 14"/>
</dbReference>
<keyword evidence="5" id="KW-1185">Reference proteome</keyword>
<feature type="transmembrane region" description="Helical" evidence="2">
    <location>
        <begin position="425"/>
        <end position="444"/>
    </location>
</feature>
<dbReference type="FunCoup" id="A0A251SI32">
    <property type="interactions" value="2055"/>
</dbReference>
<dbReference type="STRING" id="4232.A0A251SI32"/>
<reference evidence="3 5" key="1">
    <citation type="journal article" date="2017" name="Nature">
        <title>The sunflower genome provides insights into oil metabolism, flowering and Asterid evolution.</title>
        <authorList>
            <person name="Badouin H."/>
            <person name="Gouzy J."/>
            <person name="Grassa C.J."/>
            <person name="Murat F."/>
            <person name="Staton S.E."/>
            <person name="Cottret L."/>
            <person name="Lelandais-Briere C."/>
            <person name="Owens G.L."/>
            <person name="Carrere S."/>
            <person name="Mayjonade B."/>
            <person name="Legrand L."/>
            <person name="Gill N."/>
            <person name="Kane N.C."/>
            <person name="Bowers J.E."/>
            <person name="Hubner S."/>
            <person name="Bellec A."/>
            <person name="Berard A."/>
            <person name="Berges H."/>
            <person name="Blanchet N."/>
            <person name="Boniface M.C."/>
            <person name="Brunel D."/>
            <person name="Catrice O."/>
            <person name="Chaidir N."/>
            <person name="Claudel C."/>
            <person name="Donnadieu C."/>
            <person name="Faraut T."/>
            <person name="Fievet G."/>
            <person name="Helmstetter N."/>
            <person name="King M."/>
            <person name="Knapp S.J."/>
            <person name="Lai Z."/>
            <person name="Le Paslier M.C."/>
            <person name="Lippi Y."/>
            <person name="Lorenzon L."/>
            <person name="Mandel J.R."/>
            <person name="Marage G."/>
            <person name="Marchand G."/>
            <person name="Marquand E."/>
            <person name="Bret-Mestries E."/>
            <person name="Morien E."/>
            <person name="Nambeesan S."/>
            <person name="Nguyen T."/>
            <person name="Pegot-Espagnet P."/>
            <person name="Pouilly N."/>
            <person name="Raftis F."/>
            <person name="Sallet E."/>
            <person name="Schiex T."/>
            <person name="Thomas J."/>
            <person name="Vandecasteele C."/>
            <person name="Vares D."/>
            <person name="Vear F."/>
            <person name="Vautrin S."/>
            <person name="Crespi M."/>
            <person name="Mangin B."/>
            <person name="Burke J.M."/>
            <person name="Salse J."/>
            <person name="Munos S."/>
            <person name="Vincourt P."/>
            <person name="Rieseberg L.H."/>
            <person name="Langlade N.B."/>
        </authorList>
    </citation>
    <scope>NUCLEOTIDE SEQUENCE [LARGE SCALE GENOMIC DNA]</scope>
    <source>
        <strain evidence="5">cv. SF193</strain>
        <tissue evidence="3">Leaves</tissue>
    </source>
</reference>
<feature type="region of interest" description="Disordered" evidence="1">
    <location>
        <begin position="1"/>
        <end position="107"/>
    </location>
</feature>
<feature type="transmembrane region" description="Helical" evidence="2">
    <location>
        <begin position="456"/>
        <end position="475"/>
    </location>
</feature>
<organism evidence="4 5">
    <name type="scientific">Helianthus annuus</name>
    <name type="common">Common sunflower</name>
    <dbReference type="NCBI Taxonomy" id="4232"/>
    <lineage>
        <taxon>Eukaryota</taxon>
        <taxon>Viridiplantae</taxon>
        <taxon>Streptophyta</taxon>
        <taxon>Embryophyta</taxon>
        <taxon>Tracheophyta</taxon>
        <taxon>Spermatophyta</taxon>
        <taxon>Magnoliopsida</taxon>
        <taxon>eudicotyledons</taxon>
        <taxon>Gunneridae</taxon>
        <taxon>Pentapetalae</taxon>
        <taxon>asterids</taxon>
        <taxon>campanulids</taxon>
        <taxon>Asterales</taxon>
        <taxon>Asteraceae</taxon>
        <taxon>Asteroideae</taxon>
        <taxon>Heliantheae alliance</taxon>
        <taxon>Heliantheae</taxon>
        <taxon>Helianthus</taxon>
    </lineage>
</organism>
<feature type="transmembrane region" description="Helical" evidence="2">
    <location>
        <begin position="533"/>
        <end position="554"/>
    </location>
</feature>
<feature type="transmembrane region" description="Helical" evidence="2">
    <location>
        <begin position="487"/>
        <end position="512"/>
    </location>
</feature>
<accession>A0A251SI32</accession>
<dbReference type="AlphaFoldDB" id="A0A251SI32"/>
<dbReference type="InParanoid" id="A0A251SI32"/>
<dbReference type="InterPro" id="IPR044708">
    <property type="entry name" value="CPR5"/>
</dbReference>
<protein>
    <submittedName>
        <fullName evidence="4">Putative CPR5 protein, putative</fullName>
    </submittedName>
</protein>
<dbReference type="EMBL" id="MNCJ02000329">
    <property type="protein sequence ID" value="KAF5769459.1"/>
    <property type="molecule type" value="Genomic_DNA"/>
</dbReference>
<feature type="compositionally biased region" description="Pro residues" evidence="1">
    <location>
        <begin position="1"/>
        <end position="11"/>
    </location>
</feature>
<keyword evidence="2" id="KW-0472">Membrane</keyword>
<dbReference type="GO" id="GO:0010090">
    <property type="term" value="P:trichome morphogenesis"/>
    <property type="evidence" value="ECO:0007669"/>
    <property type="project" value="InterPro"/>
</dbReference>
<evidence type="ECO:0000313" key="4">
    <source>
        <dbReference type="EMBL" id="OTF98487.1"/>
    </source>
</evidence>
<evidence type="ECO:0000313" key="5">
    <source>
        <dbReference type="Proteomes" id="UP000215914"/>
    </source>
</evidence>
<dbReference type="PANTHER" id="PTHR35322:SF2">
    <property type="entry name" value="PROTEIN CPR-5"/>
    <property type="match status" value="1"/>
</dbReference>
<reference evidence="4" key="2">
    <citation type="submission" date="2017-02" db="EMBL/GenBank/DDBJ databases">
        <title>Sunflower complete genome.</title>
        <authorList>
            <person name="Langlade N."/>
            <person name="Munos S."/>
        </authorList>
    </citation>
    <scope>NUCLEOTIDE SEQUENCE [LARGE SCALE GENOMIC DNA]</scope>
    <source>
        <tissue evidence="4">Leaves</tissue>
    </source>
</reference>
<dbReference type="Gramene" id="mRNA:HanXRQr2_Chr14g0648491">
    <property type="protein sequence ID" value="mRNA:HanXRQr2_Chr14g0648491"/>
    <property type="gene ID" value="HanXRQr2_Chr14g0648491"/>
</dbReference>
<feature type="compositionally biased region" description="Polar residues" evidence="1">
    <location>
        <begin position="17"/>
        <end position="29"/>
    </location>
</feature>
<dbReference type="EMBL" id="CM007903">
    <property type="protein sequence ID" value="OTF98487.1"/>
    <property type="molecule type" value="Genomic_DNA"/>
</dbReference>
<reference evidence="3" key="3">
    <citation type="submission" date="2020-06" db="EMBL/GenBank/DDBJ databases">
        <title>Helianthus annuus Genome sequencing and assembly Release 2.</title>
        <authorList>
            <person name="Gouzy J."/>
            <person name="Langlade N."/>
            <person name="Munos S."/>
        </authorList>
    </citation>
    <scope>NUCLEOTIDE SEQUENCE</scope>
    <source>
        <tissue evidence="3">Leaves</tissue>
    </source>
</reference>
<evidence type="ECO:0000313" key="3">
    <source>
        <dbReference type="EMBL" id="KAF5769459.1"/>
    </source>
</evidence>
<dbReference type="OrthoDB" id="2017423at2759"/>
<evidence type="ECO:0000256" key="1">
    <source>
        <dbReference type="SAM" id="MobiDB-lite"/>
    </source>
</evidence>
<dbReference type="GO" id="GO:0006952">
    <property type="term" value="P:defense response"/>
    <property type="evidence" value="ECO:0007669"/>
    <property type="project" value="InterPro"/>
</dbReference>
<dbReference type="PANTHER" id="PTHR35322">
    <property type="entry name" value="PROTEIN CPR-5"/>
    <property type="match status" value="1"/>
</dbReference>